<keyword evidence="2" id="KW-0472">Membrane</keyword>
<accession>A0A8J9YSH1</accession>
<evidence type="ECO:0000256" key="1">
    <source>
        <dbReference type="SAM" id="MobiDB-lite"/>
    </source>
</evidence>
<keyword evidence="4" id="KW-1185">Reference proteome</keyword>
<keyword evidence="2" id="KW-0812">Transmembrane</keyword>
<organism evidence="3 4">
    <name type="scientific">Branchiostoma lanceolatum</name>
    <name type="common">Common lancelet</name>
    <name type="synonym">Amphioxus lanceolatum</name>
    <dbReference type="NCBI Taxonomy" id="7740"/>
    <lineage>
        <taxon>Eukaryota</taxon>
        <taxon>Metazoa</taxon>
        <taxon>Chordata</taxon>
        <taxon>Cephalochordata</taxon>
        <taxon>Leptocardii</taxon>
        <taxon>Amphioxiformes</taxon>
        <taxon>Branchiostomatidae</taxon>
        <taxon>Branchiostoma</taxon>
    </lineage>
</organism>
<sequence length="124" mass="14064">MLMSCQTREEEEEERRSPDDNLELTGIVLTRNSSSSDHSKMKLSVCVLFLSCLVLAAAFPAPREERLQGLLTKLEDLVVGIGEQLEMEMDKRDQAEDTDLAMEEELLEMEMAKRQPPPKTSHRG</sequence>
<dbReference type="EMBL" id="OV696696">
    <property type="protein sequence ID" value="CAH1239408.1"/>
    <property type="molecule type" value="Genomic_DNA"/>
</dbReference>
<feature type="transmembrane region" description="Helical" evidence="2">
    <location>
        <begin position="41"/>
        <end position="61"/>
    </location>
</feature>
<keyword evidence="2" id="KW-1133">Transmembrane helix</keyword>
<evidence type="ECO:0000313" key="3">
    <source>
        <dbReference type="EMBL" id="CAH1239408.1"/>
    </source>
</evidence>
<evidence type="ECO:0000256" key="2">
    <source>
        <dbReference type="SAM" id="Phobius"/>
    </source>
</evidence>
<gene>
    <name evidence="3" type="primary">Hypp5820</name>
    <name evidence="3" type="ORF">BLAG_LOCUS3724</name>
</gene>
<proteinExistence type="predicted"/>
<feature type="region of interest" description="Disordered" evidence="1">
    <location>
        <begin position="104"/>
        <end position="124"/>
    </location>
</feature>
<name>A0A8J9YSH1_BRALA</name>
<feature type="region of interest" description="Disordered" evidence="1">
    <location>
        <begin position="1"/>
        <end position="21"/>
    </location>
</feature>
<dbReference type="AlphaFoldDB" id="A0A8J9YSH1"/>
<reference evidence="3" key="1">
    <citation type="submission" date="2022-01" db="EMBL/GenBank/DDBJ databases">
        <authorList>
            <person name="Braso-Vives M."/>
        </authorList>
    </citation>
    <scope>NUCLEOTIDE SEQUENCE</scope>
</reference>
<protein>
    <submittedName>
        <fullName evidence="3">Hypp5820 protein</fullName>
    </submittedName>
</protein>
<dbReference type="Proteomes" id="UP000838412">
    <property type="component" value="Chromosome 11"/>
</dbReference>
<feature type="compositionally biased region" description="Pro residues" evidence="1">
    <location>
        <begin position="115"/>
        <end position="124"/>
    </location>
</feature>
<evidence type="ECO:0000313" key="4">
    <source>
        <dbReference type="Proteomes" id="UP000838412"/>
    </source>
</evidence>